<evidence type="ECO:0000256" key="1">
    <source>
        <dbReference type="SAM" id="MobiDB-lite"/>
    </source>
</evidence>
<feature type="compositionally biased region" description="Acidic residues" evidence="1">
    <location>
        <begin position="15"/>
        <end position="26"/>
    </location>
</feature>
<feature type="region of interest" description="Disordered" evidence="1">
    <location>
        <begin position="1"/>
        <end position="26"/>
    </location>
</feature>
<name>A0A9W8IPI9_9AGAR</name>
<feature type="non-terminal residue" evidence="2">
    <location>
        <position position="48"/>
    </location>
</feature>
<comment type="caution">
    <text evidence="2">The sequence shown here is derived from an EMBL/GenBank/DDBJ whole genome shotgun (WGS) entry which is preliminary data.</text>
</comment>
<dbReference type="AlphaFoldDB" id="A0A9W8IPI9"/>
<accession>A0A9W8IPI9</accession>
<gene>
    <name evidence="2" type="ORF">H1R20_g16314</name>
</gene>
<sequence length="48" mass="5227">MPSLAGQLHVGDGVEVGEEEEEEEEVEDGVAAWMGLNFQNSFIVTLSF</sequence>
<evidence type="ECO:0000313" key="3">
    <source>
        <dbReference type="Proteomes" id="UP001140091"/>
    </source>
</evidence>
<dbReference type="Proteomes" id="UP001140091">
    <property type="component" value="Unassembled WGS sequence"/>
</dbReference>
<proteinExistence type="predicted"/>
<dbReference type="EMBL" id="JANBPK010001766">
    <property type="protein sequence ID" value="KAJ2920776.1"/>
    <property type="molecule type" value="Genomic_DNA"/>
</dbReference>
<protein>
    <submittedName>
        <fullName evidence="2">Uncharacterized protein</fullName>
    </submittedName>
</protein>
<organism evidence="2 3">
    <name type="scientific">Candolleomyces eurysporus</name>
    <dbReference type="NCBI Taxonomy" id="2828524"/>
    <lineage>
        <taxon>Eukaryota</taxon>
        <taxon>Fungi</taxon>
        <taxon>Dikarya</taxon>
        <taxon>Basidiomycota</taxon>
        <taxon>Agaricomycotina</taxon>
        <taxon>Agaricomycetes</taxon>
        <taxon>Agaricomycetidae</taxon>
        <taxon>Agaricales</taxon>
        <taxon>Agaricineae</taxon>
        <taxon>Psathyrellaceae</taxon>
        <taxon>Candolleomyces</taxon>
    </lineage>
</organism>
<keyword evidence="3" id="KW-1185">Reference proteome</keyword>
<evidence type="ECO:0000313" key="2">
    <source>
        <dbReference type="EMBL" id="KAJ2920776.1"/>
    </source>
</evidence>
<reference evidence="2" key="1">
    <citation type="submission" date="2022-06" db="EMBL/GenBank/DDBJ databases">
        <title>Genome Sequence of Candolleomyces eurysporus.</title>
        <authorList>
            <person name="Buettner E."/>
        </authorList>
    </citation>
    <scope>NUCLEOTIDE SEQUENCE</scope>
    <source>
        <strain evidence="2">VTCC 930004</strain>
    </source>
</reference>